<dbReference type="EMBL" id="JABVXQ010000013">
    <property type="protein sequence ID" value="KAF6081860.1"/>
    <property type="molecule type" value="Genomic_DNA"/>
</dbReference>
<evidence type="ECO:0000313" key="1">
    <source>
        <dbReference type="EMBL" id="KAF6081860.1"/>
    </source>
</evidence>
<dbReference type="Proteomes" id="UP000664940">
    <property type="component" value="Unassembled WGS sequence"/>
</dbReference>
<gene>
    <name evidence="1" type="ORF">HJG60_008865</name>
</gene>
<sequence>MAAALPLATQAPSAENVFSSSSRTCASCLLVSMRAGTCPGYPSPVSPANLRTACTSAPLGPFPHPVPRRSDFDLCATVLGASLLPACVSLLQLSQEKTTHQGLRAQFWRRQVQDPGASRTGFW</sequence>
<name>A0A833YZ70_9CHIR</name>
<dbReference type="AlphaFoldDB" id="A0A833YZ70"/>
<proteinExistence type="predicted"/>
<comment type="caution">
    <text evidence="1">The sequence shown here is derived from an EMBL/GenBank/DDBJ whole genome shotgun (WGS) entry which is preliminary data.</text>
</comment>
<accession>A0A833YZ70</accession>
<evidence type="ECO:0000313" key="2">
    <source>
        <dbReference type="Proteomes" id="UP000664940"/>
    </source>
</evidence>
<protein>
    <submittedName>
        <fullName evidence="1">Uncharacterized protein</fullName>
    </submittedName>
</protein>
<organism evidence="1 2">
    <name type="scientific">Phyllostomus discolor</name>
    <name type="common">pale spear-nosed bat</name>
    <dbReference type="NCBI Taxonomy" id="89673"/>
    <lineage>
        <taxon>Eukaryota</taxon>
        <taxon>Metazoa</taxon>
        <taxon>Chordata</taxon>
        <taxon>Craniata</taxon>
        <taxon>Vertebrata</taxon>
        <taxon>Euteleostomi</taxon>
        <taxon>Mammalia</taxon>
        <taxon>Eutheria</taxon>
        <taxon>Laurasiatheria</taxon>
        <taxon>Chiroptera</taxon>
        <taxon>Yangochiroptera</taxon>
        <taxon>Phyllostomidae</taxon>
        <taxon>Phyllostominae</taxon>
        <taxon>Phyllostomus</taxon>
    </lineage>
</organism>
<reference evidence="1 2" key="1">
    <citation type="journal article" date="2020" name="Nature">
        <title>Six reference-quality genomes reveal evolution of bat adaptations.</title>
        <authorList>
            <person name="Jebb D."/>
            <person name="Huang Z."/>
            <person name="Pippel M."/>
            <person name="Hughes G.M."/>
            <person name="Lavrichenko K."/>
            <person name="Devanna P."/>
            <person name="Winkler S."/>
            <person name="Jermiin L.S."/>
            <person name="Skirmuntt E.C."/>
            <person name="Katzourakis A."/>
            <person name="Burkitt-Gray L."/>
            <person name="Ray D.A."/>
            <person name="Sullivan K.A.M."/>
            <person name="Roscito J.G."/>
            <person name="Kirilenko B.M."/>
            <person name="Davalos L.M."/>
            <person name="Corthals A.P."/>
            <person name="Power M.L."/>
            <person name="Jones G."/>
            <person name="Ransome R.D."/>
            <person name="Dechmann D.K.N."/>
            <person name="Locatelli A.G."/>
            <person name="Puechmaille S.J."/>
            <person name="Fedrigo O."/>
            <person name="Jarvis E.D."/>
            <person name="Hiller M."/>
            <person name="Vernes S.C."/>
            <person name="Myers E.W."/>
            <person name="Teeling E.C."/>
        </authorList>
    </citation>
    <scope>NUCLEOTIDE SEQUENCE [LARGE SCALE GENOMIC DNA]</scope>
    <source>
        <strain evidence="1">Bat1K_MPI-CBG_1</strain>
    </source>
</reference>